<dbReference type="AlphaFoldDB" id="A0A0A9AAJ6"/>
<protein>
    <submittedName>
        <fullName evidence="1">Uncharacterized protein</fullName>
    </submittedName>
</protein>
<name>A0A0A9AAJ6_ARUDO</name>
<organism evidence="1">
    <name type="scientific">Arundo donax</name>
    <name type="common">Giant reed</name>
    <name type="synonym">Donax arundinaceus</name>
    <dbReference type="NCBI Taxonomy" id="35708"/>
    <lineage>
        <taxon>Eukaryota</taxon>
        <taxon>Viridiplantae</taxon>
        <taxon>Streptophyta</taxon>
        <taxon>Embryophyta</taxon>
        <taxon>Tracheophyta</taxon>
        <taxon>Spermatophyta</taxon>
        <taxon>Magnoliopsida</taxon>
        <taxon>Liliopsida</taxon>
        <taxon>Poales</taxon>
        <taxon>Poaceae</taxon>
        <taxon>PACMAD clade</taxon>
        <taxon>Arundinoideae</taxon>
        <taxon>Arundineae</taxon>
        <taxon>Arundo</taxon>
    </lineage>
</organism>
<sequence>MQQGQHPICFSRHAPAAQIAVATDFFPNSGEAAAVPISSRALRCGMLFTPRTHPDPLQSWLILLCDQGDQ</sequence>
<evidence type="ECO:0000313" key="1">
    <source>
        <dbReference type="EMBL" id="JAD46020.1"/>
    </source>
</evidence>
<accession>A0A0A9AAJ6</accession>
<dbReference type="EMBL" id="GBRH01251875">
    <property type="protein sequence ID" value="JAD46020.1"/>
    <property type="molecule type" value="Transcribed_RNA"/>
</dbReference>
<reference evidence="1" key="2">
    <citation type="journal article" date="2015" name="Data Brief">
        <title>Shoot transcriptome of the giant reed, Arundo donax.</title>
        <authorList>
            <person name="Barrero R.A."/>
            <person name="Guerrero F.D."/>
            <person name="Moolhuijzen P."/>
            <person name="Goolsby J.A."/>
            <person name="Tidwell J."/>
            <person name="Bellgard S.E."/>
            <person name="Bellgard M.I."/>
        </authorList>
    </citation>
    <scope>NUCLEOTIDE SEQUENCE</scope>
    <source>
        <tissue evidence="1">Shoot tissue taken approximately 20 cm above the soil surface</tissue>
    </source>
</reference>
<proteinExistence type="predicted"/>
<reference evidence="1" key="1">
    <citation type="submission" date="2014-09" db="EMBL/GenBank/DDBJ databases">
        <authorList>
            <person name="Magalhaes I.L.F."/>
            <person name="Oliveira U."/>
            <person name="Santos F.R."/>
            <person name="Vidigal T.H.D.A."/>
            <person name="Brescovit A.D."/>
            <person name="Santos A.J."/>
        </authorList>
    </citation>
    <scope>NUCLEOTIDE SEQUENCE</scope>
    <source>
        <tissue evidence="1">Shoot tissue taken approximately 20 cm above the soil surface</tissue>
    </source>
</reference>